<gene>
    <name evidence="2" type="primary">VP9</name>
</gene>
<protein>
    <submittedName>
        <fullName evidence="2">VP9</fullName>
    </submittedName>
</protein>
<dbReference type="EMBL" id="LC483664">
    <property type="protein sequence ID" value="BBK20280.1"/>
    <property type="molecule type" value="Genomic_RNA"/>
</dbReference>
<evidence type="ECO:0000313" key="1">
    <source>
        <dbReference type="EMBL" id="BBA54731.1"/>
    </source>
</evidence>
<dbReference type="EMBL" id="LC275176">
    <property type="protein sequence ID" value="BBA54757.1"/>
    <property type="molecule type" value="Genomic_RNA"/>
</dbReference>
<sequence length="334" mass="37776">MFGYLQSINPSSDVYISECGNVSVAMSQRGYNPSKRDMLIMRSIATHYGSDKMLLWFGDYHDITVSHAKIVFGDDKRFAFLGTNATASGRLTMPYPRVSSEISWREVTSGYLAKEEKEKIVVYIHEPLNFVDQSTKKPVPMDEVLKWLATNVVGPIVIRMDCKKHYDGLVPKGNMYYLPFEKKLSLRYLLVNDCGRSLDWTVGASFDVRPYLTGFNLITRSSPVFSGSYDQAVYAMMTQATVPRSTVDERELRNVITELCYEHQFPTPEIHSTTARRSGQAGEVWTTSIRAGPLFTGQHIADTKEKSLDLAYREMLGILEQLTVQPRDLGRGCC</sequence>
<name>A0A292FX13_9REOV</name>
<dbReference type="EMBL" id="LC275152">
    <property type="protein sequence ID" value="BBA54731.1"/>
    <property type="molecule type" value="Genomic_RNA"/>
</dbReference>
<organism evidence="2">
    <name type="scientific">Tarumizu tick virus</name>
    <dbReference type="NCBI Taxonomy" id="2014339"/>
    <lineage>
        <taxon>Viruses</taxon>
        <taxon>Riboviria</taxon>
        <taxon>Orthornavirae</taxon>
        <taxon>Duplornaviricota</taxon>
        <taxon>Resentoviricetes</taxon>
        <taxon>Reovirales</taxon>
        <taxon>Spinareoviridae</taxon>
        <taxon>Coltivirus</taxon>
        <taxon>Coltivirus tarumizuense</taxon>
        <taxon>Tarumizu coltivirus</taxon>
    </lineage>
</organism>
<reference evidence="3" key="2">
    <citation type="submission" date="2019-05" db="EMBL/GenBank/DDBJ databases">
        <title>RNA virome analysis of host-questing ticks collected in Hokuriku district, Japan, and a new insight for the evolutional dynamics of tick-borne phleboviruses based on the genetic characterization of a M segment deficient phlebovirus, Okutama tick virus.</title>
        <authorList>
            <person name="Kobayashi D."/>
            <person name="Murota K."/>
            <person name="Itokawa K."/>
            <person name="Hiroko E."/>
            <person name="Amoa-Bosompem M."/>
            <person name="Faizah A.N."/>
            <person name="Watanabe M."/>
            <person name="Maekawa Y."/>
            <person name="Hayashi T."/>
            <person name="Komagata O."/>
            <person name="Sawabe K."/>
            <person name="Isawa H."/>
        </authorList>
    </citation>
    <scope>NUCLEOTIDE SEQUENCE</scope>
    <source>
        <strain evidence="3">17TYM-T2</strain>
    </source>
</reference>
<proteinExistence type="predicted"/>
<evidence type="ECO:0000313" key="2">
    <source>
        <dbReference type="EMBL" id="BBA54757.1"/>
    </source>
</evidence>
<evidence type="ECO:0000313" key="3">
    <source>
        <dbReference type="EMBL" id="BBK20280.1"/>
    </source>
</evidence>
<accession>A0A292FX13</accession>
<reference evidence="2" key="1">
    <citation type="journal article" date="2017" name="Virus Res.">
        <title>Isolation and characterization of Tarumizu tick virus: a new coltivirus from Haemaphysalis flava ticks in Japan.</title>
        <authorList>
            <person name="Fujita R."/>
            <person name="Ejiri H."/>
            <person name="Lim C.-K."/>
            <person name="Noda S."/>
            <person name="Yamauchi T."/>
            <person name="Watanabe M."/>
            <person name="Kobayashi D."/>
            <person name="Takayama-Ito M."/>
            <person name="Murota K."/>
            <person name="Posadas-Herrera G."/>
            <person name="Minami S."/>
            <person name="Kuwata R."/>
            <person name="Yamaguchi Y."/>
            <person name="Horiya M."/>
            <person name="Katayama Y."/>
            <person name="Shimoda H."/>
            <person name="Saijo M."/>
            <person name="Maeda K."/>
            <person name="Mizutani T."/>
            <person name="Isawa H."/>
            <person name="Sawabe K."/>
        </authorList>
    </citation>
    <scope>NUCLEOTIDE SEQUENCE</scope>
    <source>
        <strain evidence="1">13T117</strain>
        <strain evidence="2">13T276</strain>
    </source>
</reference>